<dbReference type="STRING" id="269670.SAMN02982927_02320"/>
<protein>
    <submittedName>
        <fullName evidence="4">Predicted glycosyl hydrolase, GH43/DUF377 family</fullName>
    </submittedName>
</protein>
<dbReference type="InterPro" id="IPR007184">
    <property type="entry name" value="Mannoside_phosphorylase"/>
</dbReference>
<dbReference type="PANTHER" id="PTHR34106:SF5">
    <property type="entry name" value="GLYCOSIDASE"/>
    <property type="match status" value="1"/>
</dbReference>
<evidence type="ECO:0000313" key="5">
    <source>
        <dbReference type="Proteomes" id="UP000198752"/>
    </source>
</evidence>
<organism evidence="4 5">
    <name type="scientific">Sporolactobacillus nakayamae</name>
    <dbReference type="NCBI Taxonomy" id="269670"/>
    <lineage>
        <taxon>Bacteria</taxon>
        <taxon>Bacillati</taxon>
        <taxon>Bacillota</taxon>
        <taxon>Bacilli</taxon>
        <taxon>Bacillales</taxon>
        <taxon>Sporolactobacillaceae</taxon>
        <taxon>Sporolactobacillus</taxon>
    </lineage>
</organism>
<sequence>MPSPFYDVAQQKIRVVNYCRNDPAYNFEDSRTIRPSNNLDTFVGLTSLSYLRLARSQDGHHFTVDDKPFIYPSNRYQTFGIEDPRITQIGTTYLIYFSAVSPLGIGDYLVTTKDFRSYEDHGLIFSPENKDVVIFPEKIHGLYYALHRPSLKSVGNPEIWIAESTNLKHWGNHRHLLGVREHFWDESRIGAGAVPIRTKSGWLEIYHGMDAQSRYCLGALLLDPDDPSRIIAQTAEPILEPEADYEKHGFFGAVVFTCGGVVQGSKLRLYYGASDCAMAGAELDLNEILGELEKVPRST</sequence>
<evidence type="ECO:0000256" key="1">
    <source>
        <dbReference type="ARBA" id="ARBA00022676"/>
    </source>
</evidence>
<comment type="similarity">
    <text evidence="3">Belongs to the glycosyl hydrolase 130 family.</text>
</comment>
<dbReference type="GO" id="GO:0016757">
    <property type="term" value="F:glycosyltransferase activity"/>
    <property type="evidence" value="ECO:0007669"/>
    <property type="project" value="UniProtKB-KW"/>
</dbReference>
<dbReference type="Gene3D" id="2.115.10.20">
    <property type="entry name" value="Glycosyl hydrolase domain, family 43"/>
    <property type="match status" value="1"/>
</dbReference>
<dbReference type="AlphaFoldDB" id="A0A1I2TKQ4"/>
<evidence type="ECO:0000313" key="4">
    <source>
        <dbReference type="EMBL" id="SFG64719.1"/>
    </source>
</evidence>
<gene>
    <name evidence="4" type="ORF">SAMN02982927_02320</name>
</gene>
<keyword evidence="1" id="KW-0328">Glycosyltransferase</keyword>
<dbReference type="Pfam" id="PF04041">
    <property type="entry name" value="Glyco_hydro_130"/>
    <property type="match status" value="1"/>
</dbReference>
<dbReference type="EMBL" id="FOOY01000016">
    <property type="protein sequence ID" value="SFG64719.1"/>
    <property type="molecule type" value="Genomic_DNA"/>
</dbReference>
<dbReference type="PANTHER" id="PTHR34106">
    <property type="entry name" value="GLYCOSIDASE"/>
    <property type="match status" value="1"/>
</dbReference>
<dbReference type="GO" id="GO:0016787">
    <property type="term" value="F:hydrolase activity"/>
    <property type="evidence" value="ECO:0007669"/>
    <property type="project" value="UniProtKB-KW"/>
</dbReference>
<evidence type="ECO:0000256" key="2">
    <source>
        <dbReference type="ARBA" id="ARBA00022679"/>
    </source>
</evidence>
<keyword evidence="4" id="KW-0378">Hydrolase</keyword>
<keyword evidence="5" id="KW-1185">Reference proteome</keyword>
<keyword evidence="2" id="KW-0808">Transferase</keyword>
<dbReference type="InterPro" id="IPR023296">
    <property type="entry name" value="Glyco_hydro_beta-prop_sf"/>
</dbReference>
<proteinExistence type="inferred from homology"/>
<reference evidence="5" key="1">
    <citation type="submission" date="2016-10" db="EMBL/GenBank/DDBJ databases">
        <authorList>
            <person name="Varghese N."/>
            <person name="Submissions S."/>
        </authorList>
    </citation>
    <scope>NUCLEOTIDE SEQUENCE [LARGE SCALE GENOMIC DNA]</scope>
    <source>
        <strain evidence="5">ATCC 700379</strain>
    </source>
</reference>
<evidence type="ECO:0000256" key="3">
    <source>
        <dbReference type="ARBA" id="ARBA00024356"/>
    </source>
</evidence>
<name>A0A1I2TKQ4_9BACL</name>
<accession>A0A1I2TKQ4</accession>
<dbReference type="SUPFAM" id="SSF75005">
    <property type="entry name" value="Arabinanase/levansucrase/invertase"/>
    <property type="match status" value="1"/>
</dbReference>
<dbReference type="Proteomes" id="UP000198752">
    <property type="component" value="Unassembled WGS sequence"/>
</dbReference>
<dbReference type="CDD" id="cd18612">
    <property type="entry name" value="GH130_Lin0857-like"/>
    <property type="match status" value="1"/>
</dbReference>
<dbReference type="PIRSF" id="PIRSF016202">
    <property type="entry name" value="PH1107"/>
    <property type="match status" value="1"/>
</dbReference>